<sequence length="120" mass="13370">MCPLSTTASSFLFFSVPQFFPLAQILANRWTVAAAVAQRDHTQPSAEGAKANPPVSRLSKGAEFSQAFHRIPDCIPLHVPQARHARLFTPRQFRHSPTRHSQLLGQWSGRDPSLRAWLGT</sequence>
<dbReference type="AlphaFoldDB" id="A0ABD0J1R1"/>
<comment type="caution">
    <text evidence="1">The sequence shown here is derived from an EMBL/GenBank/DDBJ whole genome shotgun (WGS) entry which is preliminary data.</text>
</comment>
<proteinExistence type="predicted"/>
<evidence type="ECO:0008006" key="3">
    <source>
        <dbReference type="Google" id="ProtNLM"/>
    </source>
</evidence>
<gene>
    <name evidence="1" type="ORF">BaRGS_00039940</name>
</gene>
<accession>A0ABD0J1R1</accession>
<evidence type="ECO:0000313" key="1">
    <source>
        <dbReference type="EMBL" id="KAK7450509.1"/>
    </source>
</evidence>
<dbReference type="EMBL" id="JACVVK020000740">
    <property type="protein sequence ID" value="KAK7450509.1"/>
    <property type="molecule type" value="Genomic_DNA"/>
</dbReference>
<reference evidence="1 2" key="1">
    <citation type="journal article" date="2023" name="Sci. Data">
        <title>Genome assembly of the Korean intertidal mud-creeper Batillaria attramentaria.</title>
        <authorList>
            <person name="Patra A.K."/>
            <person name="Ho P.T."/>
            <person name="Jun S."/>
            <person name="Lee S.J."/>
            <person name="Kim Y."/>
            <person name="Won Y.J."/>
        </authorList>
    </citation>
    <scope>NUCLEOTIDE SEQUENCE [LARGE SCALE GENOMIC DNA]</scope>
    <source>
        <strain evidence="1">Wonlab-2016</strain>
    </source>
</reference>
<organism evidence="1 2">
    <name type="scientific">Batillaria attramentaria</name>
    <dbReference type="NCBI Taxonomy" id="370345"/>
    <lineage>
        <taxon>Eukaryota</taxon>
        <taxon>Metazoa</taxon>
        <taxon>Spiralia</taxon>
        <taxon>Lophotrochozoa</taxon>
        <taxon>Mollusca</taxon>
        <taxon>Gastropoda</taxon>
        <taxon>Caenogastropoda</taxon>
        <taxon>Sorbeoconcha</taxon>
        <taxon>Cerithioidea</taxon>
        <taxon>Batillariidae</taxon>
        <taxon>Batillaria</taxon>
    </lineage>
</organism>
<name>A0ABD0J1R1_9CAEN</name>
<evidence type="ECO:0000313" key="2">
    <source>
        <dbReference type="Proteomes" id="UP001519460"/>
    </source>
</evidence>
<dbReference type="Proteomes" id="UP001519460">
    <property type="component" value="Unassembled WGS sequence"/>
</dbReference>
<keyword evidence="2" id="KW-1185">Reference proteome</keyword>
<protein>
    <recommendedName>
        <fullName evidence="3">Secreted protein</fullName>
    </recommendedName>
</protein>